<dbReference type="SUPFAM" id="SSF55205">
    <property type="entry name" value="EPT/RTPC-like"/>
    <property type="match status" value="1"/>
</dbReference>
<sequence>MKLDTVPAGEDTLAMLTLIKSCSYRIARPVTGPEMVVMLPAPGRSSAPDLAQAPQFRSSYYLIPVLLPSSGQAALPWPPGGGIGDRRMELHFGVYKAFSDSVVVHEYGYRVRATDNNRDELQIRLPCRSRSASVAAVMSQTPPRLRNHQPQSGGTSLLKCLRSCGWRVGFSKDMATVGPPSHGQDCALPWTVPGDKAAAGALACAVAATGGVARIEGIRGRDLAP</sequence>
<dbReference type="Proteomes" id="UP001210169">
    <property type="component" value="Chromosome"/>
</dbReference>
<organism evidence="1 2">
    <name type="scientific">Streptomyces nigrescens</name>
    <dbReference type="NCBI Taxonomy" id="1920"/>
    <lineage>
        <taxon>Bacteria</taxon>
        <taxon>Bacillati</taxon>
        <taxon>Actinomycetota</taxon>
        <taxon>Actinomycetes</taxon>
        <taxon>Kitasatosporales</taxon>
        <taxon>Streptomycetaceae</taxon>
        <taxon>Streptomyces</taxon>
    </lineage>
</organism>
<dbReference type="InterPro" id="IPR013792">
    <property type="entry name" value="RNA3'P_cycl/enolpyr_Trfase_a/b"/>
</dbReference>
<evidence type="ECO:0000313" key="2">
    <source>
        <dbReference type="Proteomes" id="UP001210169"/>
    </source>
</evidence>
<dbReference type="InterPro" id="IPR036968">
    <property type="entry name" value="Enolpyruvate_Tfrase_sf"/>
</dbReference>
<accession>A0ABY7J0S7</accession>
<protein>
    <submittedName>
        <fullName evidence="1">Uncharacterized protein</fullName>
    </submittedName>
</protein>
<evidence type="ECO:0000313" key="1">
    <source>
        <dbReference type="EMBL" id="WAU03754.1"/>
    </source>
</evidence>
<dbReference type="EMBL" id="CP114203">
    <property type="protein sequence ID" value="WAU03754.1"/>
    <property type="molecule type" value="Genomic_DNA"/>
</dbReference>
<dbReference type="Gene3D" id="3.65.10.10">
    <property type="entry name" value="Enolpyruvate transferase domain"/>
    <property type="match status" value="1"/>
</dbReference>
<name>A0ABY7J0S7_STRNI</name>
<reference evidence="1 2" key="1">
    <citation type="submission" date="2022-12" db="EMBL/GenBank/DDBJ databases">
        <authorList>
            <person name="Ruckert C."/>
            <person name="Busche T."/>
            <person name="Kalinowski J."/>
            <person name="Wittmann C."/>
        </authorList>
    </citation>
    <scope>NUCLEOTIDE SEQUENCE [LARGE SCALE GENOMIC DNA]</scope>
    <source>
        <strain evidence="1 2">DSM 40276</strain>
    </source>
</reference>
<proteinExistence type="predicted"/>
<gene>
    <name evidence="1" type="ORF">STRNI_001929</name>
</gene>
<keyword evidence="2" id="KW-1185">Reference proteome</keyword>